<dbReference type="AlphaFoldDB" id="A0A843THD1"/>
<evidence type="ECO:0000259" key="2">
    <source>
        <dbReference type="Pfam" id="PF23082"/>
    </source>
</evidence>
<evidence type="ECO:0000313" key="4">
    <source>
        <dbReference type="Proteomes" id="UP000652761"/>
    </source>
</evidence>
<dbReference type="InterPro" id="IPR001005">
    <property type="entry name" value="SANT/Myb"/>
</dbReference>
<dbReference type="EMBL" id="NMUH01000060">
    <property type="protein sequence ID" value="MQL70211.1"/>
    <property type="molecule type" value="Genomic_DNA"/>
</dbReference>
<dbReference type="Gene3D" id="1.10.10.60">
    <property type="entry name" value="Homeodomain-like"/>
    <property type="match status" value="1"/>
</dbReference>
<dbReference type="Pfam" id="PF23082">
    <property type="entry name" value="Myb_DNA-binding_2"/>
    <property type="match status" value="1"/>
</dbReference>
<dbReference type="SUPFAM" id="SSF46689">
    <property type="entry name" value="Homeodomain-like"/>
    <property type="match status" value="1"/>
</dbReference>
<dbReference type="PANTHER" id="PTHR43999">
    <property type="entry name" value="DNAJ HOMOLOG SUBFAMILY C MEMBER 2"/>
    <property type="match status" value="1"/>
</dbReference>
<evidence type="ECO:0000313" key="3">
    <source>
        <dbReference type="EMBL" id="MQL70211.1"/>
    </source>
</evidence>
<dbReference type="GO" id="GO:0030544">
    <property type="term" value="F:Hsp70 protein binding"/>
    <property type="evidence" value="ECO:0007669"/>
    <property type="project" value="InterPro"/>
</dbReference>
<dbReference type="GO" id="GO:0006450">
    <property type="term" value="P:regulation of translational fidelity"/>
    <property type="evidence" value="ECO:0007669"/>
    <property type="project" value="InterPro"/>
</dbReference>
<reference evidence="3" key="1">
    <citation type="submission" date="2017-07" db="EMBL/GenBank/DDBJ databases">
        <title>Taro Niue Genome Assembly and Annotation.</title>
        <authorList>
            <person name="Atibalentja N."/>
            <person name="Keating K."/>
            <person name="Fields C.J."/>
        </authorList>
    </citation>
    <scope>NUCLEOTIDE SEQUENCE</scope>
    <source>
        <strain evidence="3">Niue_2</strain>
        <tissue evidence="3">Leaf</tissue>
    </source>
</reference>
<dbReference type="PANTHER" id="PTHR43999:SF3">
    <property type="entry name" value="TRANSCRIPTION FACTOR MAMYB"/>
    <property type="match status" value="1"/>
</dbReference>
<dbReference type="GO" id="GO:0005829">
    <property type="term" value="C:cytosol"/>
    <property type="evidence" value="ECO:0007669"/>
    <property type="project" value="TreeGrafter"/>
</dbReference>
<gene>
    <name evidence="3" type="ORF">Taro_002530</name>
</gene>
<comment type="caution">
    <text evidence="3">The sequence shown here is derived from an EMBL/GenBank/DDBJ whole genome shotgun (WGS) entry which is preliminary data.</text>
</comment>
<dbReference type="OrthoDB" id="10250354at2759"/>
<dbReference type="CDD" id="cd00167">
    <property type="entry name" value="SANT"/>
    <property type="match status" value="1"/>
</dbReference>
<feature type="region of interest" description="Disordered" evidence="1">
    <location>
        <begin position="105"/>
        <end position="139"/>
    </location>
</feature>
<dbReference type="GO" id="GO:0051083">
    <property type="term" value="P:'de novo' cotranslational protein folding"/>
    <property type="evidence" value="ECO:0007669"/>
    <property type="project" value="InterPro"/>
</dbReference>
<dbReference type="Proteomes" id="UP000652761">
    <property type="component" value="Unassembled WGS sequence"/>
</dbReference>
<organism evidence="3 4">
    <name type="scientific">Colocasia esculenta</name>
    <name type="common">Wild taro</name>
    <name type="synonym">Arum esculentum</name>
    <dbReference type="NCBI Taxonomy" id="4460"/>
    <lineage>
        <taxon>Eukaryota</taxon>
        <taxon>Viridiplantae</taxon>
        <taxon>Streptophyta</taxon>
        <taxon>Embryophyta</taxon>
        <taxon>Tracheophyta</taxon>
        <taxon>Spermatophyta</taxon>
        <taxon>Magnoliopsida</taxon>
        <taxon>Liliopsida</taxon>
        <taxon>Araceae</taxon>
        <taxon>Aroideae</taxon>
        <taxon>Colocasieae</taxon>
        <taxon>Colocasia</taxon>
    </lineage>
</organism>
<feature type="region of interest" description="Disordered" evidence="1">
    <location>
        <begin position="1"/>
        <end position="22"/>
    </location>
</feature>
<sequence length="139" mass="15419">MVLQITARRSEEPPPSVGFVPPTEKKIEQRNGVAANLRDGTEKGEVEEREWNDEDFEILKKQIAKHPVGTPKRWEQIAEAFGEGTEKRPGAEDSFTQFLRQRKMIDKRAEVTDPELSAPDSSENGEAKDGDANGGGGRS</sequence>
<feature type="domain" description="Myb-like" evidence="2">
    <location>
        <begin position="49"/>
        <end position="82"/>
    </location>
</feature>
<accession>A0A843THD1</accession>
<protein>
    <recommendedName>
        <fullName evidence="2">Myb-like domain-containing protein</fullName>
    </recommendedName>
</protein>
<evidence type="ECO:0000256" key="1">
    <source>
        <dbReference type="SAM" id="MobiDB-lite"/>
    </source>
</evidence>
<dbReference type="InterPro" id="IPR044634">
    <property type="entry name" value="Zuotin/DnaJC2"/>
</dbReference>
<keyword evidence="4" id="KW-1185">Reference proteome</keyword>
<dbReference type="GO" id="GO:0043022">
    <property type="term" value="F:ribosome binding"/>
    <property type="evidence" value="ECO:0007669"/>
    <property type="project" value="InterPro"/>
</dbReference>
<dbReference type="InterPro" id="IPR009057">
    <property type="entry name" value="Homeodomain-like_sf"/>
</dbReference>
<name>A0A843THD1_COLES</name>
<proteinExistence type="predicted"/>